<evidence type="ECO:0000256" key="8">
    <source>
        <dbReference type="ARBA" id="ARBA00026100"/>
    </source>
</evidence>
<organism evidence="12">
    <name type="scientific">Candidatus Kentrum sp. LFY</name>
    <dbReference type="NCBI Taxonomy" id="2126342"/>
    <lineage>
        <taxon>Bacteria</taxon>
        <taxon>Pseudomonadati</taxon>
        <taxon>Pseudomonadota</taxon>
        <taxon>Gammaproteobacteria</taxon>
        <taxon>Candidatus Kentrum</taxon>
    </lineage>
</organism>
<keyword evidence="6 9" id="KW-0482">Metalloprotease</keyword>
<keyword evidence="5 9" id="KW-0862">Zinc</keyword>
<dbReference type="InterPro" id="IPR024077">
    <property type="entry name" value="Neurolysin/TOP_dom2"/>
</dbReference>
<evidence type="ECO:0000256" key="7">
    <source>
        <dbReference type="ARBA" id="ARBA00024603"/>
    </source>
</evidence>
<reference evidence="12" key="1">
    <citation type="submission" date="2019-02" db="EMBL/GenBank/DDBJ databases">
        <authorList>
            <person name="Gruber-Vodicka R. H."/>
            <person name="Seah K. B. B."/>
        </authorList>
    </citation>
    <scope>NUCLEOTIDE SEQUENCE</scope>
    <source>
        <strain evidence="12">BECK_M7</strain>
    </source>
</reference>
<dbReference type="AlphaFoldDB" id="A0A450UFM9"/>
<keyword evidence="3 9" id="KW-0479">Metal-binding</keyword>
<dbReference type="SUPFAM" id="SSF55486">
    <property type="entry name" value="Metalloproteases ('zincins'), catalytic domain"/>
    <property type="match status" value="1"/>
</dbReference>
<feature type="domain" description="Oligopeptidase A N-terminal" evidence="11">
    <location>
        <begin position="34"/>
        <end position="156"/>
    </location>
</feature>
<evidence type="ECO:0000313" key="12">
    <source>
        <dbReference type="EMBL" id="VFJ91360.1"/>
    </source>
</evidence>
<dbReference type="Gene3D" id="1.10.1370.40">
    <property type="match status" value="1"/>
</dbReference>
<dbReference type="GO" id="GO:0046872">
    <property type="term" value="F:metal ion binding"/>
    <property type="evidence" value="ECO:0007669"/>
    <property type="project" value="UniProtKB-UniRule"/>
</dbReference>
<evidence type="ECO:0000259" key="11">
    <source>
        <dbReference type="Pfam" id="PF19310"/>
    </source>
</evidence>
<dbReference type="Pfam" id="PF01432">
    <property type="entry name" value="Peptidase_M3"/>
    <property type="match status" value="1"/>
</dbReference>
<dbReference type="InterPro" id="IPR024079">
    <property type="entry name" value="MetalloPept_cat_dom_sf"/>
</dbReference>
<feature type="domain" description="Peptidase M3A/M3B catalytic" evidence="10">
    <location>
        <begin position="235"/>
        <end position="689"/>
    </location>
</feature>
<dbReference type="Gene3D" id="1.10.1370.10">
    <property type="entry name" value="Neurolysin, domain 3"/>
    <property type="match status" value="1"/>
</dbReference>
<dbReference type="InterPro" id="IPR034005">
    <property type="entry name" value="M3A_DCP"/>
</dbReference>
<dbReference type="PANTHER" id="PTHR11804">
    <property type="entry name" value="PROTEASE M3 THIMET OLIGOPEPTIDASE-RELATED"/>
    <property type="match status" value="1"/>
</dbReference>
<accession>A0A450UFM9</accession>
<dbReference type="Pfam" id="PF19310">
    <property type="entry name" value="TOP_N"/>
    <property type="match status" value="1"/>
</dbReference>
<evidence type="ECO:0000256" key="5">
    <source>
        <dbReference type="ARBA" id="ARBA00022833"/>
    </source>
</evidence>
<keyword evidence="4 9" id="KW-0378">Hydrolase</keyword>
<dbReference type="EMBL" id="CAADFF010000025">
    <property type="protein sequence ID" value="VFJ91360.1"/>
    <property type="molecule type" value="Genomic_DNA"/>
</dbReference>
<dbReference type="GO" id="GO:0004222">
    <property type="term" value="F:metalloendopeptidase activity"/>
    <property type="evidence" value="ECO:0007669"/>
    <property type="project" value="UniProtKB-EC"/>
</dbReference>
<evidence type="ECO:0000256" key="3">
    <source>
        <dbReference type="ARBA" id="ARBA00022723"/>
    </source>
</evidence>
<comment type="catalytic activity">
    <reaction evidence="7">
        <text>Hydrolysis of oligopeptides, with broad specificity. Gly or Ala commonly occur as P1 or P1' residues, but more distant residues are also important, as is shown by the fact that Z-Gly-Pro-Gly-|-Gly-Pro-Ala is cleaved, but not Z-(Gly)(5).</text>
        <dbReference type="EC" id="3.4.24.70"/>
    </reaction>
</comment>
<dbReference type="Gene3D" id="3.40.390.10">
    <property type="entry name" value="Collagenase (Catalytic Domain)"/>
    <property type="match status" value="1"/>
</dbReference>
<comment type="similarity">
    <text evidence="1 9">Belongs to the peptidase M3 family.</text>
</comment>
<dbReference type="GO" id="GO:0006508">
    <property type="term" value="P:proteolysis"/>
    <property type="evidence" value="ECO:0007669"/>
    <property type="project" value="UniProtKB-KW"/>
</dbReference>
<dbReference type="InterPro" id="IPR045666">
    <property type="entry name" value="OpdA_N"/>
</dbReference>
<dbReference type="GO" id="GO:0005829">
    <property type="term" value="C:cytosol"/>
    <property type="evidence" value="ECO:0007669"/>
    <property type="project" value="UniProtKB-ARBA"/>
</dbReference>
<protein>
    <recommendedName>
        <fullName evidence="8">oligopeptidase A</fullName>
        <ecNumber evidence="8">3.4.24.70</ecNumber>
    </recommendedName>
</protein>
<dbReference type="FunFam" id="3.40.390.10:FF:000009">
    <property type="entry name" value="Oligopeptidase A"/>
    <property type="match status" value="1"/>
</dbReference>
<dbReference type="InterPro" id="IPR045090">
    <property type="entry name" value="Pept_M3A_M3B"/>
</dbReference>
<dbReference type="InterPro" id="IPR001567">
    <property type="entry name" value="Pept_M3A_M3B_dom"/>
</dbReference>
<dbReference type="PANTHER" id="PTHR11804:SF84">
    <property type="entry name" value="SACCHAROLYSIN"/>
    <property type="match status" value="1"/>
</dbReference>
<evidence type="ECO:0000256" key="6">
    <source>
        <dbReference type="ARBA" id="ARBA00023049"/>
    </source>
</evidence>
<dbReference type="EC" id="3.4.24.70" evidence="8"/>
<evidence type="ECO:0000256" key="1">
    <source>
        <dbReference type="ARBA" id="ARBA00006040"/>
    </source>
</evidence>
<evidence type="ECO:0000256" key="9">
    <source>
        <dbReference type="RuleBase" id="RU003435"/>
    </source>
</evidence>
<proteinExistence type="inferred from homology"/>
<sequence>MNTSLHNPWLNPDGLPAFSRIRPEDIVPTVERSLEKARATIADLLESVAPSARGAGMFDRLIPPLEGLDDSLNRIWSPVSHLHSVADNPELREAHNACLPMLSEYSTEFGQNERLFRALEHIAESDEMARLSPTKRKILENSLQDFRLSGVALNAGDKARFKAISVRLATLKSKFSENVLDATGAWKKQLLQSEALSGLPESALAAARQAAEREGRDGFLLTLEFPCYLAVITFADDPSLRREIYEAYTTRGSDQGPDAGQWDNTEIMEEILALRDEKARLLGFSSYAECSLVKKMAPSPEHVLDFIRDLARRTRQMAEREFQELRAFARKRTGLSRLESWDIPYYSEKLSQQKFSFSQEDLRAYFPAPKVLSGLFEIVHRLFELRIDSIGDKEAWHPDVRFHEVRDGDGTPVGGFFLDLYARPHKRSGAWMDECITRKALGGDIQRPVAYLTCNFGPPIGDKPSLLTHEEVLTLFHEFGHALHHLLTRMDYPSIAGTNGVAWDAVELPSQLLEQWCWEREALRYISGHVDTGAPLPDMLLDSLRASRNFQFGMAMVRQLEYALFDFRIHREYDHSRREAEGARIQRLLREVRDEVAVVTPPAFYRMAHSFSHIFAGSYAAGYYSYKWAEMLASDAFAKFEENGIFDGDTGSLFRRTILEQGGSRDAMDLFKEFRGREPDIDALLRHSGIEGESVAIDKTLPIVSDSSH</sequence>
<evidence type="ECO:0000259" key="10">
    <source>
        <dbReference type="Pfam" id="PF01432"/>
    </source>
</evidence>
<keyword evidence="2 9" id="KW-0645">Protease</keyword>
<comment type="cofactor">
    <cofactor evidence="9">
        <name>Zn(2+)</name>
        <dbReference type="ChEBI" id="CHEBI:29105"/>
    </cofactor>
    <text evidence="9">Binds 1 zinc ion.</text>
</comment>
<evidence type="ECO:0000256" key="4">
    <source>
        <dbReference type="ARBA" id="ARBA00022801"/>
    </source>
</evidence>
<name>A0A450UFM9_9GAMM</name>
<dbReference type="GO" id="GO:0006518">
    <property type="term" value="P:peptide metabolic process"/>
    <property type="evidence" value="ECO:0007669"/>
    <property type="project" value="TreeGrafter"/>
</dbReference>
<dbReference type="CDD" id="cd06456">
    <property type="entry name" value="M3A_DCP"/>
    <property type="match status" value="1"/>
</dbReference>
<evidence type="ECO:0000256" key="2">
    <source>
        <dbReference type="ARBA" id="ARBA00022670"/>
    </source>
</evidence>
<gene>
    <name evidence="12" type="ORF">BECKLFY1418B_GA0070995_102527</name>
</gene>